<evidence type="ECO:0000256" key="9">
    <source>
        <dbReference type="ARBA" id="ARBA00047671"/>
    </source>
</evidence>
<evidence type="ECO:0000256" key="6">
    <source>
        <dbReference type="ARBA" id="ARBA00022840"/>
    </source>
</evidence>
<dbReference type="InterPro" id="IPR050062">
    <property type="entry name" value="Pro-tRNA_synthetase"/>
</dbReference>
<evidence type="ECO:0000256" key="4">
    <source>
        <dbReference type="ARBA" id="ARBA00022598"/>
    </source>
</evidence>
<comment type="domain">
    <text evidence="12">Consists of three domains: the N-terminal catalytic domain, the editing domain and the C-terminal anticodon-binding domain.</text>
</comment>
<dbReference type="Gene3D" id="3.30.930.10">
    <property type="entry name" value="Bira Bifunctional Protein, Domain 2"/>
    <property type="match status" value="2"/>
</dbReference>
<reference evidence="14 15" key="1">
    <citation type="submission" date="2020-02" db="EMBL/GenBank/DDBJ databases">
        <title>Draft genome sequence of Limisphaera ngatamarikiensis NGM72.4T, a thermophilic Verrucomicrobia grouped in subdivision 3.</title>
        <authorList>
            <person name="Carere C.R."/>
            <person name="Steen J."/>
            <person name="Hugenholtz P."/>
            <person name="Stott M.B."/>
        </authorList>
    </citation>
    <scope>NUCLEOTIDE SEQUENCE [LARGE SCALE GENOMIC DNA]</scope>
    <source>
        <strain evidence="14 15">NGM72.4</strain>
    </source>
</reference>
<dbReference type="NCBIfam" id="NF006625">
    <property type="entry name" value="PRK09194.1"/>
    <property type="match status" value="1"/>
</dbReference>
<dbReference type="EC" id="6.1.1.15" evidence="12"/>
<dbReference type="FunFam" id="3.30.930.10:FF:000065">
    <property type="entry name" value="Proline--tRNA ligase"/>
    <property type="match status" value="1"/>
</dbReference>
<dbReference type="SUPFAM" id="SSF55681">
    <property type="entry name" value="Class II aaRS and biotin synthetases"/>
    <property type="match status" value="1"/>
</dbReference>
<dbReference type="CDD" id="cd04334">
    <property type="entry name" value="ProRS-INS"/>
    <property type="match status" value="1"/>
</dbReference>
<proteinExistence type="inferred from homology"/>
<evidence type="ECO:0000313" key="14">
    <source>
        <dbReference type="EMBL" id="NGO40542.1"/>
    </source>
</evidence>
<keyword evidence="3 12" id="KW-0963">Cytoplasm</keyword>
<organism evidence="14 15">
    <name type="scientific">Limisphaera ngatamarikiensis</name>
    <dbReference type="NCBI Taxonomy" id="1324935"/>
    <lineage>
        <taxon>Bacteria</taxon>
        <taxon>Pseudomonadati</taxon>
        <taxon>Verrucomicrobiota</taxon>
        <taxon>Verrucomicrobiia</taxon>
        <taxon>Limisphaerales</taxon>
        <taxon>Limisphaeraceae</taxon>
        <taxon>Limisphaera</taxon>
    </lineage>
</organism>
<dbReference type="SUPFAM" id="SSF55826">
    <property type="entry name" value="YbaK/ProRS associated domain"/>
    <property type="match status" value="1"/>
</dbReference>
<keyword evidence="7 12" id="KW-0648">Protein biosynthesis</keyword>
<dbReference type="InterPro" id="IPR033730">
    <property type="entry name" value="ProRS_core_prok"/>
</dbReference>
<comment type="catalytic activity">
    <reaction evidence="9 12">
        <text>tRNA(Pro) + L-proline + ATP = L-prolyl-tRNA(Pro) + AMP + diphosphate</text>
        <dbReference type="Rhea" id="RHEA:14305"/>
        <dbReference type="Rhea" id="RHEA-COMP:9700"/>
        <dbReference type="Rhea" id="RHEA-COMP:9702"/>
        <dbReference type="ChEBI" id="CHEBI:30616"/>
        <dbReference type="ChEBI" id="CHEBI:33019"/>
        <dbReference type="ChEBI" id="CHEBI:60039"/>
        <dbReference type="ChEBI" id="CHEBI:78442"/>
        <dbReference type="ChEBI" id="CHEBI:78532"/>
        <dbReference type="ChEBI" id="CHEBI:456215"/>
        <dbReference type="EC" id="6.1.1.15"/>
    </reaction>
</comment>
<dbReference type="GO" id="GO:0002161">
    <property type="term" value="F:aminoacyl-tRNA deacylase activity"/>
    <property type="evidence" value="ECO:0007669"/>
    <property type="project" value="InterPro"/>
</dbReference>
<dbReference type="SUPFAM" id="SSF52954">
    <property type="entry name" value="Class II aaRS ABD-related"/>
    <property type="match status" value="1"/>
</dbReference>
<dbReference type="PROSITE" id="PS50862">
    <property type="entry name" value="AA_TRNA_LIGASE_II"/>
    <property type="match status" value="1"/>
</dbReference>
<keyword evidence="4 12" id="KW-0436">Ligase</keyword>
<keyword evidence="15" id="KW-1185">Reference proteome</keyword>
<dbReference type="HAMAP" id="MF_01569">
    <property type="entry name" value="Pro_tRNA_synth_type1"/>
    <property type="match status" value="1"/>
</dbReference>
<dbReference type="GO" id="GO:0006433">
    <property type="term" value="P:prolyl-tRNA aminoacylation"/>
    <property type="evidence" value="ECO:0007669"/>
    <property type="project" value="UniProtKB-UniRule"/>
</dbReference>
<dbReference type="NCBIfam" id="TIGR00409">
    <property type="entry name" value="proS_fam_II"/>
    <property type="match status" value="1"/>
</dbReference>
<dbReference type="InterPro" id="IPR004154">
    <property type="entry name" value="Anticodon-bd"/>
</dbReference>
<dbReference type="Gene3D" id="3.90.960.10">
    <property type="entry name" value="YbaK/aminoacyl-tRNA synthetase-associated domain"/>
    <property type="match status" value="1"/>
</dbReference>
<accession>A0A6M1S0V1</accession>
<dbReference type="InterPro" id="IPR007214">
    <property type="entry name" value="YbaK/aa-tRNA-synth-assoc-dom"/>
</dbReference>
<dbReference type="RefSeq" id="WP_165109238.1">
    <property type="nucleotide sequence ID" value="NZ_JAAKYA010000096.1"/>
</dbReference>
<gene>
    <name evidence="12" type="primary">proS</name>
    <name evidence="14" type="ORF">G4L39_14230</name>
</gene>
<dbReference type="EMBL" id="JAAKYA010000096">
    <property type="protein sequence ID" value="NGO40542.1"/>
    <property type="molecule type" value="Genomic_DNA"/>
</dbReference>
<dbReference type="FunFam" id="3.30.930.10:FF:000042">
    <property type="entry name" value="probable proline--tRNA ligase, mitochondrial"/>
    <property type="match status" value="1"/>
</dbReference>
<dbReference type="PRINTS" id="PR01046">
    <property type="entry name" value="TRNASYNTHPRO"/>
</dbReference>
<evidence type="ECO:0000256" key="11">
    <source>
        <dbReference type="ARBA" id="ARBA00060755"/>
    </source>
</evidence>
<evidence type="ECO:0000313" key="15">
    <source>
        <dbReference type="Proteomes" id="UP000477311"/>
    </source>
</evidence>
<dbReference type="InterPro" id="IPR002314">
    <property type="entry name" value="aa-tRNA-synt_IIb"/>
</dbReference>
<dbReference type="GO" id="GO:0005524">
    <property type="term" value="F:ATP binding"/>
    <property type="evidence" value="ECO:0007669"/>
    <property type="project" value="UniProtKB-UniRule"/>
</dbReference>
<evidence type="ECO:0000256" key="1">
    <source>
        <dbReference type="ARBA" id="ARBA00004496"/>
    </source>
</evidence>
<evidence type="ECO:0000256" key="7">
    <source>
        <dbReference type="ARBA" id="ARBA00022917"/>
    </source>
</evidence>
<comment type="function">
    <text evidence="10 12">Catalyzes the attachment of proline to tRNA(Pro) in a two-step reaction: proline is first activated by ATP to form Pro-AMP and then transferred to the acceptor end of tRNA(Pro). As ProRS can inadvertently accommodate and process non-cognate amino acids such as alanine and cysteine, to avoid such errors it has two additional distinct editing activities against alanine. One activity is designated as 'pretransfer' editing and involves the tRNA(Pro)-independent hydrolysis of activated Ala-AMP. The other activity is designated 'posttransfer' editing and involves deacylation of mischarged Ala-tRNA(Pro). The misacylated Cys-tRNA(Pro) is not edited by ProRS.</text>
</comment>
<keyword evidence="6 12" id="KW-0067">ATP-binding</keyword>
<evidence type="ECO:0000256" key="8">
    <source>
        <dbReference type="ARBA" id="ARBA00023146"/>
    </source>
</evidence>
<dbReference type="InterPro" id="IPR006195">
    <property type="entry name" value="aa-tRNA-synth_II"/>
</dbReference>
<comment type="caution">
    <text evidence="14">The sequence shown here is derived from an EMBL/GenBank/DDBJ whole genome shotgun (WGS) entry which is preliminary data.</text>
</comment>
<dbReference type="InterPro" id="IPR023717">
    <property type="entry name" value="Pro-tRNA-Synthase_IIa_type1"/>
</dbReference>
<dbReference type="InterPro" id="IPR036754">
    <property type="entry name" value="YbaK/aa-tRNA-synt-asso_dom_sf"/>
</dbReference>
<dbReference type="PANTHER" id="PTHR42753:SF2">
    <property type="entry name" value="PROLINE--TRNA LIGASE"/>
    <property type="match status" value="1"/>
</dbReference>
<dbReference type="GO" id="GO:0005829">
    <property type="term" value="C:cytosol"/>
    <property type="evidence" value="ECO:0007669"/>
    <property type="project" value="TreeGrafter"/>
</dbReference>
<dbReference type="Pfam" id="PF03129">
    <property type="entry name" value="HGTP_anticodon"/>
    <property type="match status" value="1"/>
</dbReference>
<evidence type="ECO:0000259" key="13">
    <source>
        <dbReference type="PROSITE" id="PS50862"/>
    </source>
</evidence>
<dbReference type="Gene3D" id="3.40.50.800">
    <property type="entry name" value="Anticodon-binding domain"/>
    <property type="match status" value="1"/>
</dbReference>
<dbReference type="InterPro" id="IPR044140">
    <property type="entry name" value="ProRS_anticodon_short"/>
</dbReference>
<dbReference type="InterPro" id="IPR004500">
    <property type="entry name" value="Pro-tRNA-synth_IIa_bac-type"/>
</dbReference>
<evidence type="ECO:0000256" key="12">
    <source>
        <dbReference type="HAMAP-Rule" id="MF_01569"/>
    </source>
</evidence>
<dbReference type="Proteomes" id="UP000477311">
    <property type="component" value="Unassembled WGS sequence"/>
</dbReference>
<dbReference type="Pfam" id="PF04073">
    <property type="entry name" value="tRNA_edit"/>
    <property type="match status" value="1"/>
</dbReference>
<dbReference type="Pfam" id="PF00587">
    <property type="entry name" value="tRNA-synt_2b"/>
    <property type="match status" value="1"/>
</dbReference>
<evidence type="ECO:0000256" key="2">
    <source>
        <dbReference type="ARBA" id="ARBA00011738"/>
    </source>
</evidence>
<sequence length="584" mass="64230">MRWTQTLIPTLREAPAEAEIVSHQLLLRAGLVRKLAGGVYSFLPLGLRALRKVERIVREEMDRAGAIEVLLPALQPPEIWQQSGRYETARQVLYKVYDSARREWVLSPTAEEVITLLAAAEIQSYRQLPKNFYQISVKFRDEIRPRFGLMRAREFIMKDAYSFDVSDEAAQQSYQRMYDAYTRIFARCGLRTFPVEADTGVIGGTLSHEFMVPAETGENEVAYCEACGYAANVEKAVSGVKAESAPGGAATPGPEKFATPGVQTIEDLTRPPYNVPAARQIKTLVYLVESRPLIVLLRGDDQLNEAKLAARLGTTTFRPATAEEIFTLLGAHPGSLGAVSSTLPGAAPPVWADERLRGATDMTTGANEDGFHLRHVDVDRDLRVNEWADLRTVRAGEPCARCGKPLQIRRAIEVGHVFKLGTKYSEKLGSGFIDESGVRRPCVMGCYGIGVTRTLQAVIEQSHDADGIIWPVSVAPYEVCLTPLQMSPGSPVREVAERLYEALQREGIEVILDDREERPGVKFKDADLVGFPFRVNIGEKSLARGQVEIKRRAGGALEVVGVDEAAGRVATLVREARAALQVGG</sequence>
<comment type="subunit">
    <text evidence="2 12">Homodimer.</text>
</comment>
<evidence type="ECO:0000256" key="3">
    <source>
        <dbReference type="ARBA" id="ARBA00022490"/>
    </source>
</evidence>
<comment type="similarity">
    <text evidence="11 12">Belongs to the class-II aminoacyl-tRNA synthetase family. ProS type 1 subfamily.</text>
</comment>
<comment type="subcellular location">
    <subcellularLocation>
        <location evidence="1 12">Cytoplasm</location>
    </subcellularLocation>
</comment>
<dbReference type="CDD" id="cd00861">
    <property type="entry name" value="ProRS_anticodon_short"/>
    <property type="match status" value="1"/>
</dbReference>
<dbReference type="InterPro" id="IPR045864">
    <property type="entry name" value="aa-tRNA-synth_II/BPL/LPL"/>
</dbReference>
<dbReference type="GO" id="GO:0004827">
    <property type="term" value="F:proline-tRNA ligase activity"/>
    <property type="evidence" value="ECO:0007669"/>
    <property type="project" value="UniProtKB-UniRule"/>
</dbReference>
<dbReference type="AlphaFoldDB" id="A0A6M1S0V1"/>
<dbReference type="InterPro" id="IPR036621">
    <property type="entry name" value="Anticodon-bd_dom_sf"/>
</dbReference>
<name>A0A6M1S0V1_9BACT</name>
<dbReference type="InterPro" id="IPR002316">
    <property type="entry name" value="Pro-tRNA-ligase_IIa"/>
</dbReference>
<evidence type="ECO:0000256" key="5">
    <source>
        <dbReference type="ARBA" id="ARBA00022741"/>
    </source>
</evidence>
<keyword evidence="8 12" id="KW-0030">Aminoacyl-tRNA synthetase</keyword>
<evidence type="ECO:0000256" key="10">
    <source>
        <dbReference type="ARBA" id="ARBA00053664"/>
    </source>
</evidence>
<feature type="domain" description="Aminoacyl-transfer RNA synthetases class-II family profile" evidence="13">
    <location>
        <begin position="38"/>
        <end position="471"/>
    </location>
</feature>
<protein>
    <recommendedName>
        <fullName evidence="12">Proline--tRNA ligase</fullName>
        <ecNumber evidence="12">6.1.1.15</ecNumber>
    </recommendedName>
    <alternativeName>
        <fullName evidence="12">Prolyl-tRNA synthetase</fullName>
        <shortName evidence="12">ProRS</shortName>
    </alternativeName>
</protein>
<dbReference type="CDD" id="cd00779">
    <property type="entry name" value="ProRS_core_prok"/>
    <property type="match status" value="1"/>
</dbReference>
<keyword evidence="5 12" id="KW-0547">Nucleotide-binding</keyword>
<dbReference type="PANTHER" id="PTHR42753">
    <property type="entry name" value="MITOCHONDRIAL RIBOSOME PROTEIN L39/PROLYL-TRNA LIGASE FAMILY MEMBER"/>
    <property type="match status" value="1"/>
</dbReference>